<protein>
    <submittedName>
        <fullName evidence="1">Uncharacterized protein</fullName>
    </submittedName>
</protein>
<organism evidence="1 2">
    <name type="scientific">Cystobacter fuscus (strain ATCC 25194 / DSM 2262 / NBRC 100088 / M29)</name>
    <dbReference type="NCBI Taxonomy" id="1242864"/>
    <lineage>
        <taxon>Bacteria</taxon>
        <taxon>Pseudomonadati</taxon>
        <taxon>Myxococcota</taxon>
        <taxon>Myxococcia</taxon>
        <taxon>Myxococcales</taxon>
        <taxon>Cystobacterineae</taxon>
        <taxon>Archangiaceae</taxon>
        <taxon>Cystobacter</taxon>
    </lineage>
</organism>
<sequence>MDGREARVGREIPRQGLMRALVEAGRRTARNPPEAESKDSVILRFFRRIPP</sequence>
<name>S9P188_CYSF2</name>
<dbReference type="Proteomes" id="UP000011682">
    <property type="component" value="Unassembled WGS sequence"/>
</dbReference>
<dbReference type="AlphaFoldDB" id="S9P188"/>
<accession>S9P188</accession>
<reference evidence="1" key="1">
    <citation type="submission" date="2013-05" db="EMBL/GenBank/DDBJ databases">
        <title>Genome assembly of Cystobacter fuscus DSM 2262.</title>
        <authorList>
            <person name="Sharma G."/>
            <person name="Khatri I."/>
            <person name="Kaur C."/>
            <person name="Mayilraj S."/>
            <person name="Subramanian S."/>
        </authorList>
    </citation>
    <scope>NUCLEOTIDE SEQUENCE [LARGE SCALE GENOMIC DNA]</scope>
    <source>
        <strain evidence="1">DSM 2262</strain>
    </source>
</reference>
<comment type="caution">
    <text evidence="1">The sequence shown here is derived from an EMBL/GenBank/DDBJ whole genome shotgun (WGS) entry which is preliminary data.</text>
</comment>
<proteinExistence type="predicted"/>
<gene>
    <name evidence="1" type="ORF">D187_007379</name>
</gene>
<evidence type="ECO:0000313" key="2">
    <source>
        <dbReference type="Proteomes" id="UP000011682"/>
    </source>
</evidence>
<evidence type="ECO:0000313" key="1">
    <source>
        <dbReference type="EMBL" id="EPX56037.1"/>
    </source>
</evidence>
<dbReference type="EMBL" id="ANAH02000066">
    <property type="protein sequence ID" value="EPX56037.1"/>
    <property type="molecule type" value="Genomic_DNA"/>
</dbReference>
<keyword evidence="2" id="KW-1185">Reference proteome</keyword>